<comment type="caution">
    <text evidence="1">The sequence shown here is derived from an EMBL/GenBank/DDBJ whole genome shotgun (WGS) entry which is preliminary data.</text>
</comment>
<sequence>MFLMTYVREWYDSGRVADRFTWTDVAPDGCLVVNNYERDSSLLTGCSGYVTYRMIDTEFSIAFSNPYIGTNKLGVGLDGQTTWDNMSNHNYEPFIEDVDLGSGQKLLYTMVKTHNCLVQIENKTMFQMTYVRHWHSSGRVANGFKWTDVASDGHLMVNNYERDGALAGCSGYVTYQIGGTEFSIAFSNPSVGTNKLGVGLDGGRTWENMSCHNYKPFDEYVDLGGGVILVCHCECTSGDINNCFVEVGSPLWSASACTPLQLVAPPN</sequence>
<dbReference type="Proteomes" id="UP001249851">
    <property type="component" value="Unassembled WGS sequence"/>
</dbReference>
<organism evidence="1 2">
    <name type="scientific">Acropora cervicornis</name>
    <name type="common">Staghorn coral</name>
    <dbReference type="NCBI Taxonomy" id="6130"/>
    <lineage>
        <taxon>Eukaryota</taxon>
        <taxon>Metazoa</taxon>
        <taxon>Cnidaria</taxon>
        <taxon>Anthozoa</taxon>
        <taxon>Hexacorallia</taxon>
        <taxon>Scleractinia</taxon>
        <taxon>Astrocoeniina</taxon>
        <taxon>Acroporidae</taxon>
        <taxon>Acropora</taxon>
    </lineage>
</organism>
<evidence type="ECO:0000313" key="1">
    <source>
        <dbReference type="EMBL" id="KAK2563205.1"/>
    </source>
</evidence>
<name>A0AAD9QKY5_ACRCE</name>
<keyword evidence="2" id="KW-1185">Reference proteome</keyword>
<protein>
    <submittedName>
        <fullName evidence="1">Uncharacterized protein</fullName>
    </submittedName>
</protein>
<evidence type="ECO:0000313" key="2">
    <source>
        <dbReference type="Proteomes" id="UP001249851"/>
    </source>
</evidence>
<dbReference type="Gene3D" id="2.60.270.50">
    <property type="match status" value="2"/>
</dbReference>
<proteinExistence type="predicted"/>
<accession>A0AAD9QKY5</accession>
<reference evidence="1" key="2">
    <citation type="journal article" date="2023" name="Science">
        <title>Genomic signatures of disease resistance in endangered staghorn corals.</title>
        <authorList>
            <person name="Vollmer S.V."/>
            <person name="Selwyn J.D."/>
            <person name="Despard B.A."/>
            <person name="Roesel C.L."/>
        </authorList>
    </citation>
    <scope>NUCLEOTIDE SEQUENCE</scope>
    <source>
        <strain evidence="1">K2</strain>
    </source>
</reference>
<dbReference type="AlphaFoldDB" id="A0AAD9QKY5"/>
<dbReference type="EMBL" id="JARQWQ010000026">
    <property type="protein sequence ID" value="KAK2563205.1"/>
    <property type="molecule type" value="Genomic_DNA"/>
</dbReference>
<gene>
    <name evidence="1" type="ORF">P5673_013557</name>
</gene>
<reference evidence="1" key="1">
    <citation type="journal article" date="2023" name="G3 (Bethesda)">
        <title>Whole genome assembly and annotation of the endangered Caribbean coral Acropora cervicornis.</title>
        <authorList>
            <person name="Selwyn J.D."/>
            <person name="Vollmer S.V."/>
        </authorList>
    </citation>
    <scope>NUCLEOTIDE SEQUENCE</scope>
    <source>
        <strain evidence="1">K2</strain>
    </source>
</reference>